<keyword evidence="9" id="KW-1185">Reference proteome</keyword>
<keyword evidence="5" id="KW-0732">Signal</keyword>
<feature type="compositionally biased region" description="Polar residues" evidence="4">
    <location>
        <begin position="440"/>
        <end position="449"/>
    </location>
</feature>
<gene>
    <name evidence="8" type="primary">macA_2</name>
    <name evidence="8" type="ORF">ETAA8_18510</name>
</gene>
<feature type="domain" description="Multidrug resistance protein MdtA-like barrel-sandwich hybrid" evidence="6">
    <location>
        <begin position="88"/>
        <end position="248"/>
    </location>
</feature>
<evidence type="ECO:0000256" key="1">
    <source>
        <dbReference type="ARBA" id="ARBA00004196"/>
    </source>
</evidence>
<comment type="subcellular location">
    <subcellularLocation>
        <location evidence="1">Cell envelope</location>
    </subcellularLocation>
</comment>
<dbReference type="Gene3D" id="2.40.30.170">
    <property type="match status" value="1"/>
</dbReference>
<dbReference type="Gene3D" id="2.40.50.100">
    <property type="match status" value="1"/>
</dbReference>
<feature type="region of interest" description="Disordered" evidence="4">
    <location>
        <begin position="418"/>
        <end position="449"/>
    </location>
</feature>
<dbReference type="GO" id="GO:0030313">
    <property type="term" value="C:cell envelope"/>
    <property type="evidence" value="ECO:0007669"/>
    <property type="project" value="UniProtKB-SubCell"/>
</dbReference>
<dbReference type="AlphaFoldDB" id="A0A517Y967"/>
<evidence type="ECO:0000256" key="5">
    <source>
        <dbReference type="SAM" id="SignalP"/>
    </source>
</evidence>
<evidence type="ECO:0000256" key="2">
    <source>
        <dbReference type="ARBA" id="ARBA00023054"/>
    </source>
</evidence>
<feature type="chain" id="PRO_5022072455" evidence="5">
    <location>
        <begin position="18"/>
        <end position="449"/>
    </location>
</feature>
<dbReference type="PANTHER" id="PTHR32347">
    <property type="entry name" value="EFFLUX SYSTEM COMPONENT YKNX-RELATED"/>
    <property type="match status" value="1"/>
</dbReference>
<dbReference type="OrthoDB" id="9809068at2"/>
<name>A0A517Y967_9BACT</name>
<keyword evidence="2 3" id="KW-0175">Coiled coil</keyword>
<dbReference type="InterPro" id="IPR050465">
    <property type="entry name" value="UPF0194_transport"/>
</dbReference>
<evidence type="ECO:0000256" key="3">
    <source>
        <dbReference type="SAM" id="Coils"/>
    </source>
</evidence>
<dbReference type="SUPFAM" id="SSF111369">
    <property type="entry name" value="HlyD-like secretion proteins"/>
    <property type="match status" value="1"/>
</dbReference>
<dbReference type="KEGG" id="aagg:ETAA8_18510"/>
<evidence type="ECO:0000313" key="8">
    <source>
        <dbReference type="EMBL" id="QDU26770.1"/>
    </source>
</evidence>
<dbReference type="Pfam" id="PF25954">
    <property type="entry name" value="Beta-barrel_RND_2"/>
    <property type="match status" value="1"/>
</dbReference>
<dbReference type="EMBL" id="CP036274">
    <property type="protein sequence ID" value="QDU26770.1"/>
    <property type="molecule type" value="Genomic_DNA"/>
</dbReference>
<dbReference type="InterPro" id="IPR058625">
    <property type="entry name" value="MdtA-like_BSH"/>
</dbReference>
<feature type="compositionally biased region" description="Polar residues" evidence="4">
    <location>
        <begin position="422"/>
        <end position="431"/>
    </location>
</feature>
<organism evidence="8 9">
    <name type="scientific">Anatilimnocola aggregata</name>
    <dbReference type="NCBI Taxonomy" id="2528021"/>
    <lineage>
        <taxon>Bacteria</taxon>
        <taxon>Pseudomonadati</taxon>
        <taxon>Planctomycetota</taxon>
        <taxon>Planctomycetia</taxon>
        <taxon>Pirellulales</taxon>
        <taxon>Pirellulaceae</taxon>
        <taxon>Anatilimnocola</taxon>
    </lineage>
</organism>
<dbReference type="RefSeq" id="WP_145087597.1">
    <property type="nucleotide sequence ID" value="NZ_CP036274.1"/>
</dbReference>
<evidence type="ECO:0000259" key="6">
    <source>
        <dbReference type="Pfam" id="PF25917"/>
    </source>
</evidence>
<accession>A0A517Y967</accession>
<dbReference type="PANTHER" id="PTHR32347:SF14">
    <property type="entry name" value="EFFLUX SYSTEM COMPONENT YKNX-RELATED"/>
    <property type="match status" value="1"/>
</dbReference>
<dbReference type="Proteomes" id="UP000315017">
    <property type="component" value="Chromosome"/>
</dbReference>
<evidence type="ECO:0000259" key="7">
    <source>
        <dbReference type="Pfam" id="PF25954"/>
    </source>
</evidence>
<evidence type="ECO:0000313" key="9">
    <source>
        <dbReference type="Proteomes" id="UP000315017"/>
    </source>
</evidence>
<feature type="signal peptide" evidence="5">
    <location>
        <begin position="1"/>
        <end position="17"/>
    </location>
</feature>
<proteinExistence type="predicted"/>
<dbReference type="Pfam" id="PF25917">
    <property type="entry name" value="BSH_RND"/>
    <property type="match status" value="1"/>
</dbReference>
<feature type="coiled-coil region" evidence="3">
    <location>
        <begin position="112"/>
        <end position="139"/>
    </location>
</feature>
<reference evidence="8 9" key="1">
    <citation type="submission" date="2019-02" db="EMBL/GenBank/DDBJ databases">
        <title>Deep-cultivation of Planctomycetes and their phenomic and genomic characterization uncovers novel biology.</title>
        <authorList>
            <person name="Wiegand S."/>
            <person name="Jogler M."/>
            <person name="Boedeker C."/>
            <person name="Pinto D."/>
            <person name="Vollmers J."/>
            <person name="Rivas-Marin E."/>
            <person name="Kohn T."/>
            <person name="Peeters S.H."/>
            <person name="Heuer A."/>
            <person name="Rast P."/>
            <person name="Oberbeckmann S."/>
            <person name="Bunk B."/>
            <person name="Jeske O."/>
            <person name="Meyerdierks A."/>
            <person name="Storesund J.E."/>
            <person name="Kallscheuer N."/>
            <person name="Luecker S."/>
            <person name="Lage O.M."/>
            <person name="Pohl T."/>
            <person name="Merkel B.J."/>
            <person name="Hornburger P."/>
            <person name="Mueller R.-W."/>
            <person name="Bruemmer F."/>
            <person name="Labrenz M."/>
            <person name="Spormann A.M."/>
            <person name="Op den Camp H."/>
            <person name="Overmann J."/>
            <person name="Amann R."/>
            <person name="Jetten M.S.M."/>
            <person name="Mascher T."/>
            <person name="Medema M.H."/>
            <person name="Devos D.P."/>
            <person name="Kaster A.-K."/>
            <person name="Ovreas L."/>
            <person name="Rohde M."/>
            <person name="Galperin M.Y."/>
            <person name="Jogler C."/>
        </authorList>
    </citation>
    <scope>NUCLEOTIDE SEQUENCE [LARGE SCALE GENOMIC DNA]</scope>
    <source>
        <strain evidence="8 9">ETA_A8</strain>
    </source>
</reference>
<evidence type="ECO:0000256" key="4">
    <source>
        <dbReference type="SAM" id="MobiDB-lite"/>
    </source>
</evidence>
<protein>
    <submittedName>
        <fullName evidence="8">Macrolide export protein MacA</fullName>
    </submittedName>
</protein>
<feature type="domain" description="CusB-like beta-barrel" evidence="7">
    <location>
        <begin position="262"/>
        <end position="336"/>
    </location>
</feature>
<dbReference type="Gene3D" id="1.10.287.470">
    <property type="entry name" value="Helix hairpin bin"/>
    <property type="match status" value="1"/>
</dbReference>
<dbReference type="InterPro" id="IPR058792">
    <property type="entry name" value="Beta-barrel_RND_2"/>
</dbReference>
<sequence precursor="true">MKVLMGFLVVAVLSASAYFYTNRGPHVPQANYRTQAIERGDIYFNVGATGTVEPEEVIDVGAQVMGRIKEIGKDPRGKSDPNFASKTLDYGSPVEEGMVLVQIDPAVYRAQRDQAQATLDRAKADLLQFQARADHSEAEWKRAQKLYVGIAASSSGTGTGTGTGTAGTPKTTYGSAISDSDYLLAKANYGAAKANVEVGKSVIAQSTSALSLAETNLGYTTITSPVSGTIIDRRVNMGQTVVANLNTPSLFLIAKDLRRMQVWASVNEADIGLVKVNTPVHFKVDAFPKDTFYGTVTQIRLNASMSQNVVTYTVVITTDNSNQRLLPYLTADVKFEIEKRHDALIVPNVALRYKPQRDRISPADRESVPQVTDENQGLIWIQEENFVRPLLVTIGLTDGSSTEVSGAGIEEGRLVVLGEKSQAASDETNNPFAPPKIPRNKQTSAGQNE</sequence>